<reference evidence="1 2" key="1">
    <citation type="submission" date="2017-07" db="EMBL/GenBank/DDBJ databases">
        <title>Bifidobacterium novel species.</title>
        <authorList>
            <person name="Lugli G.A."/>
            <person name="Milani C."/>
            <person name="Duranti S."/>
            <person name="Mangifesta M."/>
        </authorList>
    </citation>
    <scope>NUCLEOTIDE SEQUENCE [LARGE SCALE GENOMIC DNA]</scope>
    <source>
        <strain evidence="2">Goo31D</strain>
    </source>
</reference>
<keyword evidence="2" id="KW-1185">Reference proteome</keyword>
<evidence type="ECO:0000313" key="2">
    <source>
        <dbReference type="Proteomes" id="UP000234935"/>
    </source>
</evidence>
<sequence length="82" mass="10013">MNRMPTHHQRIQQNAIRRHRMNRANILLPFFENILDVFLYGHFQNTRLLGHFVIKRYLFPAPDNFRTSQLRLCAKCWCQARM</sequence>
<protein>
    <submittedName>
        <fullName evidence="1">Uncharacterized protein</fullName>
    </submittedName>
</protein>
<dbReference type="Proteomes" id="UP000234935">
    <property type="component" value="Unassembled WGS sequence"/>
</dbReference>
<accession>A0A2N5J300</accession>
<proteinExistence type="predicted"/>
<gene>
    <name evidence="1" type="ORF">CGZ88_0740</name>
</gene>
<dbReference type="AlphaFoldDB" id="A0A2N5J300"/>
<dbReference type="EMBL" id="NMYC01000001">
    <property type="protein sequence ID" value="PLS28578.1"/>
    <property type="molecule type" value="Genomic_DNA"/>
</dbReference>
<organism evidence="1 2">
    <name type="scientific">Bifidobacterium anseris</name>
    <dbReference type="NCBI Taxonomy" id="2020963"/>
    <lineage>
        <taxon>Bacteria</taxon>
        <taxon>Bacillati</taxon>
        <taxon>Actinomycetota</taxon>
        <taxon>Actinomycetes</taxon>
        <taxon>Bifidobacteriales</taxon>
        <taxon>Bifidobacteriaceae</taxon>
        <taxon>Bifidobacterium</taxon>
    </lineage>
</organism>
<comment type="caution">
    <text evidence="1">The sequence shown here is derived from an EMBL/GenBank/DDBJ whole genome shotgun (WGS) entry which is preliminary data.</text>
</comment>
<evidence type="ECO:0000313" key="1">
    <source>
        <dbReference type="EMBL" id="PLS28578.1"/>
    </source>
</evidence>
<name>A0A2N5J300_9BIFI</name>